<protein>
    <recommendedName>
        <fullName evidence="5">RxLR effector protein</fullName>
    </recommendedName>
</protein>
<dbReference type="EMBL" id="NBNE01002555">
    <property type="protein sequence ID" value="OWZ10115.1"/>
    <property type="molecule type" value="Genomic_DNA"/>
</dbReference>
<dbReference type="AlphaFoldDB" id="A0A225VXM2"/>
<evidence type="ECO:0000256" key="1">
    <source>
        <dbReference type="ARBA" id="ARBA00004613"/>
    </source>
</evidence>
<gene>
    <name evidence="6" type="ORF">PHMEG_00017084</name>
</gene>
<feature type="chain" id="PRO_5028523776" description="RxLR effector protein" evidence="5">
    <location>
        <begin position="26"/>
        <end position="120"/>
    </location>
</feature>
<name>A0A225VXM2_9STRA</name>
<keyword evidence="3 5" id="KW-0964">Secreted</keyword>
<evidence type="ECO:0000256" key="5">
    <source>
        <dbReference type="RuleBase" id="RU367124"/>
    </source>
</evidence>
<dbReference type="GO" id="GO:0005576">
    <property type="term" value="C:extracellular region"/>
    <property type="evidence" value="ECO:0007669"/>
    <property type="project" value="UniProtKB-SubCell"/>
</dbReference>
<keyword evidence="7" id="KW-1185">Reference proteome</keyword>
<dbReference type="Proteomes" id="UP000198211">
    <property type="component" value="Unassembled WGS sequence"/>
</dbReference>
<feature type="signal peptide" evidence="5">
    <location>
        <begin position="1"/>
        <end position="25"/>
    </location>
</feature>
<evidence type="ECO:0000256" key="2">
    <source>
        <dbReference type="ARBA" id="ARBA00010400"/>
    </source>
</evidence>
<comment type="similarity">
    <text evidence="2 5">Belongs to the RxLR effector family.</text>
</comment>
<dbReference type="Pfam" id="PF16810">
    <property type="entry name" value="RXLR"/>
    <property type="match status" value="1"/>
</dbReference>
<comment type="domain">
    <text evidence="5">The RxLR-dEER motif acts to carry the protein into the host cell cytoplasm through binding to cell surface phosphatidylinositol-3-phosphate.</text>
</comment>
<organism evidence="6 7">
    <name type="scientific">Phytophthora megakarya</name>
    <dbReference type="NCBI Taxonomy" id="4795"/>
    <lineage>
        <taxon>Eukaryota</taxon>
        <taxon>Sar</taxon>
        <taxon>Stramenopiles</taxon>
        <taxon>Oomycota</taxon>
        <taxon>Peronosporomycetes</taxon>
        <taxon>Peronosporales</taxon>
        <taxon>Peronosporaceae</taxon>
        <taxon>Phytophthora</taxon>
    </lineage>
</organism>
<keyword evidence="4 5" id="KW-0732">Signal</keyword>
<proteinExistence type="inferred from homology"/>
<dbReference type="InterPro" id="IPR031825">
    <property type="entry name" value="RXLR"/>
</dbReference>
<evidence type="ECO:0000256" key="4">
    <source>
        <dbReference type="ARBA" id="ARBA00022729"/>
    </source>
</evidence>
<evidence type="ECO:0000313" key="7">
    <source>
        <dbReference type="Proteomes" id="UP000198211"/>
    </source>
</evidence>
<comment type="function">
    <text evidence="5">Effector that suppresses plant defense responses during pathogen infection.</text>
</comment>
<evidence type="ECO:0000256" key="3">
    <source>
        <dbReference type="ARBA" id="ARBA00022525"/>
    </source>
</evidence>
<comment type="caution">
    <text evidence="6">The sequence shown here is derived from an EMBL/GenBank/DDBJ whole genome shotgun (WGS) entry which is preliminary data.</text>
</comment>
<accession>A0A225VXM2</accession>
<dbReference type="OrthoDB" id="125806at2759"/>
<sequence>MRLLNRIVVVLAVVLLTGDTAVSNADQTSVSNVNVIHTSYVQVDEGKRFLRSHPTKDEEERKNGAKLLSALKIQKAQQNTNYRVKLFRRWKKHKKSAADLEDDIPRTLNELYAAYRRIYG</sequence>
<reference evidence="7" key="1">
    <citation type="submission" date="2017-03" db="EMBL/GenBank/DDBJ databases">
        <title>Phytopthora megakarya and P. palmivora, two closely related causual agents of cacao black pod achieved similar genome size and gene model numbers by different mechanisms.</title>
        <authorList>
            <person name="Ali S."/>
            <person name="Shao J."/>
            <person name="Larry D.J."/>
            <person name="Kronmiller B."/>
            <person name="Shen D."/>
            <person name="Strem M.D."/>
            <person name="Melnick R.L."/>
            <person name="Guiltinan M.J."/>
            <person name="Tyler B.M."/>
            <person name="Meinhardt L.W."/>
            <person name="Bailey B.A."/>
        </authorList>
    </citation>
    <scope>NUCLEOTIDE SEQUENCE [LARGE SCALE GENOMIC DNA]</scope>
    <source>
        <strain evidence="7">zdho120</strain>
    </source>
</reference>
<comment type="subcellular location">
    <subcellularLocation>
        <location evidence="1 5">Secreted</location>
    </subcellularLocation>
</comment>
<evidence type="ECO:0000313" key="6">
    <source>
        <dbReference type="EMBL" id="OWZ10115.1"/>
    </source>
</evidence>